<dbReference type="InterPro" id="IPR050241">
    <property type="entry name" value="NAD-cap_RNA_hydrolase_NudC"/>
</dbReference>
<comment type="similarity">
    <text evidence="3">Belongs to the Nudix hydrolase family. NudC subfamily.</text>
</comment>
<dbReference type="CDD" id="cd03429">
    <property type="entry name" value="NUDIX_NADH_pyrophosphatase_Nudt13"/>
    <property type="match status" value="1"/>
</dbReference>
<evidence type="ECO:0000256" key="8">
    <source>
        <dbReference type="ARBA" id="ARBA00023027"/>
    </source>
</evidence>
<evidence type="ECO:0000256" key="6">
    <source>
        <dbReference type="ARBA" id="ARBA00022801"/>
    </source>
</evidence>
<comment type="caution">
    <text evidence="11">The sequence shown here is derived from an EMBL/GenBank/DDBJ whole genome shotgun (WGS) entry which is preliminary data.</text>
</comment>
<evidence type="ECO:0000256" key="9">
    <source>
        <dbReference type="ARBA" id="ARBA00023679"/>
    </source>
</evidence>
<accession>A0ABR8USI8</accession>
<evidence type="ECO:0000259" key="10">
    <source>
        <dbReference type="PROSITE" id="PS51462"/>
    </source>
</evidence>
<dbReference type="PANTHER" id="PTHR42904:SF6">
    <property type="entry name" value="NAD-CAPPED RNA HYDROLASE NUDT12"/>
    <property type="match status" value="1"/>
</dbReference>
<dbReference type="InterPro" id="IPR049734">
    <property type="entry name" value="NudC-like_C"/>
</dbReference>
<sequence>MTTPPRTAESPQLGALPLARGAIDRGSERRIAEDLFEAILDLPSTRVMYMTGGKTLIRDIGGTTSELVLLRPGPGGFGTDPVYLGRTLEDGSAGAGADIVMVTVPEPEAAPAVDGARWAGLREVATTLGSLDAGLFVEACAVANWHATHTHCPRCGAPTELEQGGWVRRCPKDGSQHFPRTDPAIIVAITDPQDRILLGSAAAWPGNRYSTLAGFVEPGESLEAAVIREVAEESGVVVRNPQYLGSQPWPFPCSLMLGFCAEADGTEPQADGVEMSDVRWFSRTELAEAVAAGELTIPSSISIARNLIDRWYGESVPEPVPAGGK</sequence>
<dbReference type="InterPro" id="IPR000086">
    <property type="entry name" value="NUDIX_hydrolase_dom"/>
</dbReference>
<dbReference type="InterPro" id="IPR015797">
    <property type="entry name" value="NUDIX_hydrolase-like_dom_sf"/>
</dbReference>
<evidence type="ECO:0000256" key="3">
    <source>
        <dbReference type="ARBA" id="ARBA00009595"/>
    </source>
</evidence>
<organism evidence="11 12">
    <name type="scientific">Arthrobacter gallicola</name>
    <dbReference type="NCBI Taxonomy" id="2762225"/>
    <lineage>
        <taxon>Bacteria</taxon>
        <taxon>Bacillati</taxon>
        <taxon>Actinomycetota</taxon>
        <taxon>Actinomycetes</taxon>
        <taxon>Micrococcales</taxon>
        <taxon>Micrococcaceae</taxon>
        <taxon>Arthrobacter</taxon>
    </lineage>
</organism>
<dbReference type="InterPro" id="IPR015375">
    <property type="entry name" value="NADH_PPase-like_N"/>
</dbReference>
<name>A0ABR8USI8_9MICC</name>
<evidence type="ECO:0000313" key="12">
    <source>
        <dbReference type="Proteomes" id="UP000609874"/>
    </source>
</evidence>
<dbReference type="SUPFAM" id="SSF55811">
    <property type="entry name" value="Nudix"/>
    <property type="match status" value="1"/>
</dbReference>
<dbReference type="PANTHER" id="PTHR42904">
    <property type="entry name" value="NUDIX HYDROLASE, NUDC SUBFAMILY"/>
    <property type="match status" value="1"/>
</dbReference>
<evidence type="ECO:0000313" key="11">
    <source>
        <dbReference type="EMBL" id="MBD7995342.1"/>
    </source>
</evidence>
<comment type="cofactor">
    <cofactor evidence="1">
        <name>Mg(2+)</name>
        <dbReference type="ChEBI" id="CHEBI:18420"/>
    </cofactor>
</comment>
<comment type="cofactor">
    <cofactor evidence="2">
        <name>Zn(2+)</name>
        <dbReference type="ChEBI" id="CHEBI:29105"/>
    </cofactor>
</comment>
<keyword evidence="8" id="KW-0520">NAD</keyword>
<protein>
    <recommendedName>
        <fullName evidence="4">NAD(+) diphosphatase</fullName>
        <ecNumber evidence="4">3.6.1.22</ecNumber>
    </recommendedName>
</protein>
<dbReference type="PROSITE" id="PS51462">
    <property type="entry name" value="NUDIX"/>
    <property type="match status" value="1"/>
</dbReference>
<evidence type="ECO:0000256" key="2">
    <source>
        <dbReference type="ARBA" id="ARBA00001947"/>
    </source>
</evidence>
<dbReference type="InterPro" id="IPR020084">
    <property type="entry name" value="NUDIX_hydrolase_CS"/>
</dbReference>
<dbReference type="Gene3D" id="3.90.79.10">
    <property type="entry name" value="Nucleoside Triphosphate Pyrophosphohydrolase"/>
    <property type="match status" value="1"/>
</dbReference>
<dbReference type="Gene3D" id="3.90.79.20">
    <property type="match status" value="1"/>
</dbReference>
<keyword evidence="5" id="KW-0479">Metal-binding</keyword>
<keyword evidence="7" id="KW-0460">Magnesium</keyword>
<dbReference type="EC" id="3.6.1.22" evidence="4"/>
<dbReference type="Proteomes" id="UP000609874">
    <property type="component" value="Unassembled WGS sequence"/>
</dbReference>
<dbReference type="InterPro" id="IPR015376">
    <property type="entry name" value="Znr_NADH_PPase"/>
</dbReference>
<dbReference type="RefSeq" id="WP_191807661.1">
    <property type="nucleotide sequence ID" value="NZ_JACSQD010000003.1"/>
</dbReference>
<evidence type="ECO:0000256" key="1">
    <source>
        <dbReference type="ARBA" id="ARBA00001946"/>
    </source>
</evidence>
<proteinExistence type="inferred from homology"/>
<evidence type="ECO:0000256" key="4">
    <source>
        <dbReference type="ARBA" id="ARBA00012381"/>
    </source>
</evidence>
<dbReference type="NCBIfam" id="NF001299">
    <property type="entry name" value="PRK00241.1"/>
    <property type="match status" value="1"/>
</dbReference>
<dbReference type="Pfam" id="PF09297">
    <property type="entry name" value="Zn_ribbon_NUD"/>
    <property type="match status" value="1"/>
</dbReference>
<evidence type="ECO:0000256" key="7">
    <source>
        <dbReference type="ARBA" id="ARBA00022842"/>
    </source>
</evidence>
<keyword evidence="12" id="KW-1185">Reference proteome</keyword>
<dbReference type="Pfam" id="PF00293">
    <property type="entry name" value="NUDIX"/>
    <property type="match status" value="1"/>
</dbReference>
<feature type="domain" description="Nudix hydrolase" evidence="10">
    <location>
        <begin position="179"/>
        <end position="309"/>
    </location>
</feature>
<keyword evidence="6 11" id="KW-0378">Hydrolase</keyword>
<dbReference type="Pfam" id="PF09296">
    <property type="entry name" value="NUDIX-like"/>
    <property type="match status" value="1"/>
</dbReference>
<dbReference type="GO" id="GO:0016787">
    <property type="term" value="F:hydrolase activity"/>
    <property type="evidence" value="ECO:0007669"/>
    <property type="project" value="UniProtKB-KW"/>
</dbReference>
<dbReference type="EMBL" id="JACSQD010000003">
    <property type="protein sequence ID" value="MBD7995342.1"/>
    <property type="molecule type" value="Genomic_DNA"/>
</dbReference>
<gene>
    <name evidence="11" type="primary">nudC</name>
    <name evidence="11" type="ORF">H9639_08545</name>
</gene>
<comment type="catalytic activity">
    <reaction evidence="9">
        <text>a 5'-end NAD(+)-phospho-ribonucleoside in mRNA + H2O = a 5'-end phospho-adenosine-phospho-ribonucleoside in mRNA + beta-nicotinamide D-ribonucleotide + 2 H(+)</text>
        <dbReference type="Rhea" id="RHEA:60876"/>
        <dbReference type="Rhea" id="RHEA-COMP:15698"/>
        <dbReference type="Rhea" id="RHEA-COMP:15719"/>
        <dbReference type="ChEBI" id="CHEBI:14649"/>
        <dbReference type="ChEBI" id="CHEBI:15377"/>
        <dbReference type="ChEBI" id="CHEBI:15378"/>
        <dbReference type="ChEBI" id="CHEBI:144029"/>
        <dbReference type="ChEBI" id="CHEBI:144051"/>
    </reaction>
    <physiologicalReaction direction="left-to-right" evidence="9">
        <dbReference type="Rhea" id="RHEA:60877"/>
    </physiologicalReaction>
</comment>
<evidence type="ECO:0000256" key="5">
    <source>
        <dbReference type="ARBA" id="ARBA00022723"/>
    </source>
</evidence>
<dbReference type="PROSITE" id="PS00893">
    <property type="entry name" value="NUDIX_BOX"/>
    <property type="match status" value="1"/>
</dbReference>
<reference evidence="11 12" key="1">
    <citation type="submission" date="2020-08" db="EMBL/GenBank/DDBJ databases">
        <title>A Genomic Blueprint of the Chicken Gut Microbiome.</title>
        <authorList>
            <person name="Gilroy R."/>
            <person name="Ravi A."/>
            <person name="Getino M."/>
            <person name="Pursley I."/>
            <person name="Horton D.L."/>
            <person name="Alikhan N.-F."/>
            <person name="Baker D."/>
            <person name="Gharbi K."/>
            <person name="Hall N."/>
            <person name="Watson M."/>
            <person name="Adriaenssens E.M."/>
            <person name="Foster-Nyarko E."/>
            <person name="Jarju S."/>
            <person name="Secka A."/>
            <person name="Antonio M."/>
            <person name="Oren A."/>
            <person name="Chaudhuri R."/>
            <person name="La Ragione R.M."/>
            <person name="Hildebrand F."/>
            <person name="Pallen M.J."/>
        </authorList>
    </citation>
    <scope>NUCLEOTIDE SEQUENCE [LARGE SCALE GENOMIC DNA]</scope>
    <source>
        <strain evidence="11 12">Sa2CUA1</strain>
    </source>
</reference>